<name>A0AAN8UYR9_9MAGN</name>
<keyword evidence="2" id="KW-1185">Reference proteome</keyword>
<gene>
    <name evidence="1" type="ORF">RJ641_018643</name>
</gene>
<dbReference type="EMBL" id="JBAMMX010000023">
    <property type="protein sequence ID" value="KAK6917892.1"/>
    <property type="molecule type" value="Genomic_DNA"/>
</dbReference>
<dbReference type="PANTHER" id="PTHR47382:SF3">
    <property type="entry name" value="ADENINE NUCLEOTIDE ALPHA HYDROLASES-LIKE SUPERFAMILY PROTEIN"/>
    <property type="match status" value="1"/>
</dbReference>
<protein>
    <recommendedName>
        <fullName evidence="3">UspA domain-containing protein</fullName>
    </recommendedName>
</protein>
<evidence type="ECO:0000313" key="2">
    <source>
        <dbReference type="Proteomes" id="UP001370490"/>
    </source>
</evidence>
<organism evidence="1 2">
    <name type="scientific">Dillenia turbinata</name>
    <dbReference type="NCBI Taxonomy" id="194707"/>
    <lineage>
        <taxon>Eukaryota</taxon>
        <taxon>Viridiplantae</taxon>
        <taxon>Streptophyta</taxon>
        <taxon>Embryophyta</taxon>
        <taxon>Tracheophyta</taxon>
        <taxon>Spermatophyta</taxon>
        <taxon>Magnoliopsida</taxon>
        <taxon>eudicotyledons</taxon>
        <taxon>Gunneridae</taxon>
        <taxon>Pentapetalae</taxon>
        <taxon>Dilleniales</taxon>
        <taxon>Dilleniaceae</taxon>
        <taxon>Dillenia</taxon>
    </lineage>
</organism>
<evidence type="ECO:0008006" key="3">
    <source>
        <dbReference type="Google" id="ProtNLM"/>
    </source>
</evidence>
<evidence type="ECO:0000313" key="1">
    <source>
        <dbReference type="EMBL" id="KAK6917892.1"/>
    </source>
</evidence>
<dbReference type="InterPro" id="IPR014729">
    <property type="entry name" value="Rossmann-like_a/b/a_fold"/>
</dbReference>
<dbReference type="CDD" id="cd01989">
    <property type="entry name" value="USP_STK_Ubox_N"/>
    <property type="match status" value="1"/>
</dbReference>
<reference evidence="1 2" key="1">
    <citation type="submission" date="2023-12" db="EMBL/GenBank/DDBJ databases">
        <title>A high-quality genome assembly for Dillenia turbinata (Dilleniales).</title>
        <authorList>
            <person name="Chanderbali A."/>
        </authorList>
    </citation>
    <scope>NUCLEOTIDE SEQUENCE [LARGE SCALE GENOMIC DNA]</scope>
    <source>
        <strain evidence="1">LSX21</strain>
        <tissue evidence="1">Leaf</tissue>
    </source>
</reference>
<dbReference type="AlphaFoldDB" id="A0AAN8UYR9"/>
<proteinExistence type="predicted"/>
<dbReference type="SUPFAM" id="SSF52402">
    <property type="entry name" value="Adenine nucleotide alpha hydrolases-like"/>
    <property type="match status" value="1"/>
</dbReference>
<dbReference type="Gene3D" id="3.40.50.620">
    <property type="entry name" value="HUPs"/>
    <property type="match status" value="1"/>
</dbReference>
<dbReference type="PANTHER" id="PTHR47382">
    <property type="entry name" value="U-BOX DOMAIN-CONTAINING PROTEIN 52-LIKE"/>
    <property type="match status" value="1"/>
</dbReference>
<comment type="caution">
    <text evidence="1">The sequence shown here is derived from an EMBL/GenBank/DDBJ whole genome shotgun (WGS) entry which is preliminary data.</text>
</comment>
<accession>A0AAN8UYR9</accession>
<dbReference type="Proteomes" id="UP001370490">
    <property type="component" value="Unassembled WGS sequence"/>
</dbReference>
<sequence length="305" mass="33584">MQGEEEEGSSSNSRVVMVEQENQWRKFGGGIGGICEIREIEEEDPNDLFDIDPSRFQPDTISEEFEVEEESLFSLGGNYALGGGDDRVYVGVGKGESSLHAVFWTVKLGLKRPSTVVYLVHVFPELKCIPSPLGMLPKTQVNPEVVQIHTEIEINNRRQLLQKFAAICSSWKVNVETVLIESDNVAKALVDLIPVLEIRKLVIGTSKSKIRKLKSRRGNGIANQVLEQAPEFCDVNIICEGKQLLQKETATSETASILSTTATPRTSVSTIHSSASICSSSGGSNMSIPENNPKFMFACFKTKFN</sequence>